<dbReference type="RefSeq" id="XP_019296530.1">
    <property type="nucleotide sequence ID" value="XM_019440985.2"/>
</dbReference>
<dbReference type="Proteomes" id="UP001165780">
    <property type="component" value="Unplaced"/>
</dbReference>
<name>A0A9V1F6A3_PANPR</name>
<reference evidence="3" key="1">
    <citation type="submission" date="2025-08" db="UniProtKB">
        <authorList>
            <consortium name="RefSeq"/>
        </authorList>
    </citation>
    <scope>IDENTIFICATION</scope>
    <source>
        <tissue evidence="3">Whole blood</tissue>
    </source>
</reference>
<evidence type="ECO:0000313" key="3">
    <source>
        <dbReference type="RefSeq" id="XP_019296530.1"/>
    </source>
</evidence>
<keyword evidence="2" id="KW-1185">Reference proteome</keyword>
<dbReference type="KEGG" id="ppad:109262405"/>
<gene>
    <name evidence="3" type="primary">LOC109262405</name>
</gene>
<evidence type="ECO:0000313" key="2">
    <source>
        <dbReference type="Proteomes" id="UP001165780"/>
    </source>
</evidence>
<protein>
    <submittedName>
        <fullName evidence="3">Uncharacterized protein LOC109262405 isoform X1</fullName>
    </submittedName>
</protein>
<evidence type="ECO:0000256" key="1">
    <source>
        <dbReference type="SAM" id="MobiDB-lite"/>
    </source>
</evidence>
<feature type="region of interest" description="Disordered" evidence="1">
    <location>
        <begin position="191"/>
        <end position="232"/>
    </location>
</feature>
<organism evidence="2 3">
    <name type="scientific">Panthera pardus</name>
    <name type="common">Leopard</name>
    <name type="synonym">Felis pardus</name>
    <dbReference type="NCBI Taxonomy" id="9691"/>
    <lineage>
        <taxon>Eukaryota</taxon>
        <taxon>Metazoa</taxon>
        <taxon>Chordata</taxon>
        <taxon>Craniata</taxon>
        <taxon>Vertebrata</taxon>
        <taxon>Euteleostomi</taxon>
        <taxon>Mammalia</taxon>
        <taxon>Eutheria</taxon>
        <taxon>Laurasiatheria</taxon>
        <taxon>Carnivora</taxon>
        <taxon>Feliformia</taxon>
        <taxon>Felidae</taxon>
        <taxon>Pantherinae</taxon>
        <taxon>Panthera</taxon>
    </lineage>
</organism>
<dbReference type="AlphaFoldDB" id="A0A9V1F6A3"/>
<accession>A0A9V1F6A3</accession>
<dbReference type="GeneID" id="109262405"/>
<proteinExistence type="predicted"/>
<sequence>MESEKVQIILGEVQPKPALPCPLESSFSSLHLLETPERDFRLAKAQFKCHLLQEAFPASSPPFQPPQDLARRRRARWRRRSPLACMPRAKSNRGSAGIARASGLAGPWALESEMWGCGRHPGMLGDKGRCSGFRPPALQPCLGCWAASFTLVKFSFCSPFPLGVPATKEAGSPQLRPGEVTALGRMDPQLPPARLRGLFAGGGQEGVKSTPSPLPRGQSRALGCGRRPPLPS</sequence>